<protein>
    <submittedName>
        <fullName evidence="1">Uncharacterized protein</fullName>
    </submittedName>
</protein>
<reference evidence="1 2" key="2">
    <citation type="journal article" date="2017" name="Syst. Appl. Microbiol.">
        <title>Soybeans inoculated with root zone soils of Canadian native legumes harbour diverse and novel Bradyrhizobium spp. that possess agricultural potential.</title>
        <authorList>
            <person name="Bromfield E.S.P."/>
            <person name="Cloutier S."/>
            <person name="Tambong J.T."/>
            <person name="Tran Thi T.V."/>
        </authorList>
    </citation>
    <scope>NUCLEOTIDE SEQUENCE [LARGE SCALE GENOMIC DNA]</scope>
    <source>
        <strain evidence="1 2">OO99</strain>
    </source>
</reference>
<gene>
    <name evidence="1" type="ORF">CIT37_32125</name>
</gene>
<name>A0A2U8PEU6_9BRAD</name>
<reference evidence="1 2" key="1">
    <citation type="journal article" date="2014" name="Int. J. Syst. Evol. Microbiol.">
        <title>Bradyrhizobium ottawaense sp. nov., a symbiotic nitrogen fixing bacterium from root nodules of soybeans in Canada.</title>
        <authorList>
            <person name="Yu X."/>
            <person name="Cloutier S."/>
            <person name="Tambong J.T."/>
            <person name="Bromfield E.S."/>
        </authorList>
    </citation>
    <scope>NUCLEOTIDE SEQUENCE [LARGE SCALE GENOMIC DNA]</scope>
    <source>
        <strain evidence="1 2">OO99</strain>
    </source>
</reference>
<sequence>MNRPKVIIVGSGAAVSMFAVDLADEAEALALARLITQQTGRVVTVHDAEGEFVGTIRPLPKN</sequence>
<dbReference type="AlphaFoldDB" id="A0A2U8PEU6"/>
<dbReference type="GeneID" id="92967306"/>
<proteinExistence type="predicted"/>
<evidence type="ECO:0000313" key="2">
    <source>
        <dbReference type="Proteomes" id="UP000215703"/>
    </source>
</evidence>
<dbReference type="EMBL" id="CP029425">
    <property type="protein sequence ID" value="AWL96256.1"/>
    <property type="molecule type" value="Genomic_DNA"/>
</dbReference>
<evidence type="ECO:0000313" key="1">
    <source>
        <dbReference type="EMBL" id="AWL96256.1"/>
    </source>
</evidence>
<accession>A0A2U8PEU6</accession>
<dbReference type="KEGG" id="bot:CIT37_32125"/>
<dbReference type="Proteomes" id="UP000215703">
    <property type="component" value="Chromosome"/>
</dbReference>
<organism evidence="1 2">
    <name type="scientific">Bradyrhizobium ottawaense</name>
    <dbReference type="NCBI Taxonomy" id="931866"/>
    <lineage>
        <taxon>Bacteria</taxon>
        <taxon>Pseudomonadati</taxon>
        <taxon>Pseudomonadota</taxon>
        <taxon>Alphaproteobacteria</taxon>
        <taxon>Hyphomicrobiales</taxon>
        <taxon>Nitrobacteraceae</taxon>
        <taxon>Bradyrhizobium</taxon>
    </lineage>
</organism>
<dbReference type="RefSeq" id="WP_095424208.1">
    <property type="nucleotide sequence ID" value="NZ_CP029425.2"/>
</dbReference>